<evidence type="ECO:0000313" key="2">
    <source>
        <dbReference type="Proteomes" id="UP001482620"/>
    </source>
</evidence>
<proteinExistence type="predicted"/>
<name>A0ABV0UY77_9TELE</name>
<reference evidence="1 2" key="1">
    <citation type="submission" date="2021-06" db="EMBL/GenBank/DDBJ databases">
        <authorList>
            <person name="Palmer J.M."/>
        </authorList>
    </citation>
    <scope>NUCLEOTIDE SEQUENCE [LARGE SCALE GENOMIC DNA]</scope>
    <source>
        <strain evidence="2">if_2019</strain>
        <tissue evidence="1">Muscle</tissue>
    </source>
</reference>
<sequence length="145" mass="16015">MLLIKEQTGRALKLLETRRRRHIVCSFRVVTTLQTLAWFLCLQSVLCLVDEYLNVFITAESLPSFAWTSKYKERAQNPRNTASAQLSACPPSNTAHLLEGTPRSSRQPAKLSLRGLLTFPRTSTSTSNASTCCGPTPADPVAFTS</sequence>
<evidence type="ECO:0000313" key="1">
    <source>
        <dbReference type="EMBL" id="MEQ2250127.1"/>
    </source>
</evidence>
<dbReference type="EMBL" id="JAHRIQ010088641">
    <property type="protein sequence ID" value="MEQ2250127.1"/>
    <property type="molecule type" value="Genomic_DNA"/>
</dbReference>
<keyword evidence="2" id="KW-1185">Reference proteome</keyword>
<comment type="caution">
    <text evidence="1">The sequence shown here is derived from an EMBL/GenBank/DDBJ whole genome shotgun (WGS) entry which is preliminary data.</text>
</comment>
<accession>A0ABV0UY77</accession>
<dbReference type="Proteomes" id="UP001482620">
    <property type="component" value="Unassembled WGS sequence"/>
</dbReference>
<protein>
    <submittedName>
        <fullName evidence="1">Uncharacterized protein</fullName>
    </submittedName>
</protein>
<organism evidence="1 2">
    <name type="scientific">Ilyodon furcidens</name>
    <name type="common">goldbreast splitfin</name>
    <dbReference type="NCBI Taxonomy" id="33524"/>
    <lineage>
        <taxon>Eukaryota</taxon>
        <taxon>Metazoa</taxon>
        <taxon>Chordata</taxon>
        <taxon>Craniata</taxon>
        <taxon>Vertebrata</taxon>
        <taxon>Euteleostomi</taxon>
        <taxon>Actinopterygii</taxon>
        <taxon>Neopterygii</taxon>
        <taxon>Teleostei</taxon>
        <taxon>Neoteleostei</taxon>
        <taxon>Acanthomorphata</taxon>
        <taxon>Ovalentaria</taxon>
        <taxon>Atherinomorphae</taxon>
        <taxon>Cyprinodontiformes</taxon>
        <taxon>Goodeidae</taxon>
        <taxon>Ilyodon</taxon>
    </lineage>
</organism>
<gene>
    <name evidence="1" type="ORF">ILYODFUR_036605</name>
</gene>